<accession>A0A131YTJ1</accession>
<feature type="region of interest" description="Disordered" evidence="1">
    <location>
        <begin position="1"/>
        <end position="112"/>
    </location>
</feature>
<feature type="compositionally biased region" description="Basic residues" evidence="1">
    <location>
        <begin position="41"/>
        <end position="58"/>
    </location>
</feature>
<reference evidence="2" key="1">
    <citation type="journal article" date="2016" name="Ticks Tick Borne Dis.">
        <title>De novo assembly and annotation of the salivary gland transcriptome of Rhipicephalus appendiculatus male and female ticks during blood feeding.</title>
        <authorList>
            <person name="de Castro M.H."/>
            <person name="de Klerk D."/>
            <person name="Pienaar R."/>
            <person name="Latif A.A."/>
            <person name="Rees D.J."/>
            <person name="Mans B.J."/>
        </authorList>
    </citation>
    <scope>NUCLEOTIDE SEQUENCE</scope>
    <source>
        <tissue evidence="2">Salivary glands</tissue>
    </source>
</reference>
<proteinExistence type="predicted"/>
<feature type="compositionally biased region" description="Polar residues" evidence="1">
    <location>
        <begin position="90"/>
        <end position="111"/>
    </location>
</feature>
<organism evidence="2">
    <name type="scientific">Rhipicephalus appendiculatus</name>
    <name type="common">Brown ear tick</name>
    <dbReference type="NCBI Taxonomy" id="34631"/>
    <lineage>
        <taxon>Eukaryota</taxon>
        <taxon>Metazoa</taxon>
        <taxon>Ecdysozoa</taxon>
        <taxon>Arthropoda</taxon>
        <taxon>Chelicerata</taxon>
        <taxon>Arachnida</taxon>
        <taxon>Acari</taxon>
        <taxon>Parasitiformes</taxon>
        <taxon>Ixodida</taxon>
        <taxon>Ixodoidea</taxon>
        <taxon>Ixodidae</taxon>
        <taxon>Rhipicephalinae</taxon>
        <taxon>Rhipicephalus</taxon>
        <taxon>Rhipicephalus</taxon>
    </lineage>
</organism>
<sequence>METENKEPQRDPDEDDVPSAAKKPKMNADNEGQQAPAAEPKKRRRRHRRHRKRLRKVRSQLSMLSFGESATMEDPSEATLQAEPGPSDTAPGQPSGNDTLTSPDPECSQQEDVADSIQLAGYNDNVFYVPGKAPGVTEMMCT</sequence>
<evidence type="ECO:0000313" key="2">
    <source>
        <dbReference type="EMBL" id="JAP81456.1"/>
    </source>
</evidence>
<dbReference type="AlphaFoldDB" id="A0A131YTJ1"/>
<dbReference type="EMBL" id="GEDV01007101">
    <property type="protein sequence ID" value="JAP81456.1"/>
    <property type="molecule type" value="Transcribed_RNA"/>
</dbReference>
<name>A0A131YTJ1_RHIAP</name>
<evidence type="ECO:0000256" key="1">
    <source>
        <dbReference type="SAM" id="MobiDB-lite"/>
    </source>
</evidence>
<protein>
    <submittedName>
        <fullName evidence="2">Uncharacterized protein</fullName>
    </submittedName>
</protein>
<feature type="compositionally biased region" description="Basic and acidic residues" evidence="1">
    <location>
        <begin position="1"/>
        <end position="11"/>
    </location>
</feature>